<dbReference type="GO" id="GO:0005737">
    <property type="term" value="C:cytoplasm"/>
    <property type="evidence" value="ECO:0007669"/>
    <property type="project" value="InterPro"/>
</dbReference>
<evidence type="ECO:0000256" key="7">
    <source>
        <dbReference type="ARBA" id="ARBA00022630"/>
    </source>
</evidence>
<feature type="binding site" evidence="13">
    <location>
        <begin position="287"/>
        <end position="288"/>
    </location>
    <ligand>
        <name>substrate</name>
    </ligand>
</feature>
<dbReference type="CDD" id="cd04738">
    <property type="entry name" value="DHOD_2_like"/>
    <property type="match status" value="1"/>
</dbReference>
<keyword evidence="7 13" id="KW-0285">Flavoprotein</keyword>
<comment type="cofactor">
    <cofactor evidence="13">
        <name>FMN</name>
        <dbReference type="ChEBI" id="CHEBI:58210"/>
    </cofactor>
    <text evidence="13">Binds 1 FMN per subunit.</text>
</comment>
<dbReference type="GO" id="GO:0005886">
    <property type="term" value="C:plasma membrane"/>
    <property type="evidence" value="ECO:0007669"/>
    <property type="project" value="UniProtKB-SubCell"/>
</dbReference>
<feature type="binding site" evidence="13">
    <location>
        <position position="182"/>
    </location>
    <ligand>
        <name>FMN</name>
        <dbReference type="ChEBI" id="CHEBI:58210"/>
    </ligand>
</feature>
<dbReference type="NCBIfam" id="TIGR01036">
    <property type="entry name" value="pyrD_sub2"/>
    <property type="match status" value="1"/>
</dbReference>
<sequence>MTRGEGDAGSGVPLTARAPRRRIPYRTAARKTRMYPLLFRLILKRLDPERAHHLAFALIRLAARVPGLRALVAAVAAPSRAQTRALATEAFGLRMRGPFGLAAGFDKNAVGIDGLTMLGFDHVEIGTVTAHPQSGNPAPRLFRLVADRALVNRMGFNNDGSAAVAARLAGRRAVFPATVGVNIGKTKITPEGEAAGDYALSASRLAPYADYLVVNVSSPNTPGLRNLQATEHLRPLLAAVRSAADDAVPGRRVPLLVKIAPDLADEDVDAVADLAVELGLDGIIATNTTIARDGLGLATDRAEIEAVGAGGLSGEPLKDRSLAVLRRLYARVGDRVTLVGVGGVRTADDVWERILAGATLVQGYSAFVYEGPLWCRRVHRGLAARLAAGPYATLAEAVGADTRKVTSR</sequence>
<evidence type="ECO:0000256" key="9">
    <source>
        <dbReference type="ARBA" id="ARBA00022975"/>
    </source>
</evidence>
<dbReference type="InterPro" id="IPR005719">
    <property type="entry name" value="Dihydroorotate_DH_2"/>
</dbReference>
<dbReference type="EMBL" id="FOET01000002">
    <property type="protein sequence ID" value="SEP91226.1"/>
    <property type="molecule type" value="Genomic_DNA"/>
</dbReference>
<feature type="domain" description="Dihydroorotate dehydrogenase catalytic" evidence="14">
    <location>
        <begin position="86"/>
        <end position="386"/>
    </location>
</feature>
<proteinExistence type="inferred from homology"/>
<evidence type="ECO:0000256" key="8">
    <source>
        <dbReference type="ARBA" id="ARBA00022643"/>
    </source>
</evidence>
<dbReference type="STRING" id="403935.SAMN05216481_102532"/>
<dbReference type="EC" id="1.3.5.2" evidence="13"/>
<feature type="binding site" evidence="13">
    <location>
        <position position="127"/>
    </location>
    <ligand>
        <name>FMN</name>
        <dbReference type="ChEBI" id="CHEBI:58210"/>
    </ligand>
</feature>
<evidence type="ECO:0000313" key="16">
    <source>
        <dbReference type="Proteomes" id="UP000199055"/>
    </source>
</evidence>
<dbReference type="HAMAP" id="MF_00225">
    <property type="entry name" value="DHO_dh_type2"/>
    <property type="match status" value="1"/>
</dbReference>
<dbReference type="InterPro" id="IPR013785">
    <property type="entry name" value="Aldolase_TIM"/>
</dbReference>
<feature type="binding site" evidence="13">
    <location>
        <begin position="103"/>
        <end position="107"/>
    </location>
    <ligand>
        <name>FMN</name>
        <dbReference type="ChEBI" id="CHEBI:58210"/>
    </ligand>
</feature>
<dbReference type="PANTHER" id="PTHR48109">
    <property type="entry name" value="DIHYDROOROTATE DEHYDROGENASE (QUINONE), MITOCHONDRIAL-RELATED"/>
    <property type="match status" value="1"/>
</dbReference>
<dbReference type="NCBIfam" id="NF003648">
    <property type="entry name" value="PRK05286.2-1"/>
    <property type="match status" value="1"/>
</dbReference>
<accession>A0A1H9BQK1</accession>
<comment type="pathway">
    <text evidence="3 13">Pyrimidine metabolism; UMP biosynthesis via de novo pathway; orotate from (S)-dihydroorotate (quinone route): step 1/1.</text>
</comment>
<evidence type="ECO:0000256" key="1">
    <source>
        <dbReference type="ARBA" id="ARBA00003125"/>
    </source>
</evidence>
<dbReference type="AlphaFoldDB" id="A0A1H9BQK1"/>
<dbReference type="GO" id="GO:0006207">
    <property type="term" value="P:'de novo' pyrimidine nucleobase biosynthetic process"/>
    <property type="evidence" value="ECO:0007669"/>
    <property type="project" value="UniProtKB-UniRule"/>
</dbReference>
<feature type="binding site" evidence="13">
    <location>
        <position position="258"/>
    </location>
    <ligand>
        <name>FMN</name>
        <dbReference type="ChEBI" id="CHEBI:58210"/>
    </ligand>
</feature>
<evidence type="ECO:0000256" key="3">
    <source>
        <dbReference type="ARBA" id="ARBA00005161"/>
    </source>
</evidence>
<comment type="function">
    <text evidence="1 13">Catalyzes the conversion of dihydroorotate to orotate with quinone as electron acceptor.</text>
</comment>
<feature type="binding site" evidence="13">
    <location>
        <position position="215"/>
    </location>
    <ligand>
        <name>substrate</name>
    </ligand>
</feature>
<keyword evidence="9 13" id="KW-0665">Pyrimidine biosynthesis</keyword>
<feature type="binding site" evidence="13">
    <location>
        <begin position="152"/>
        <end position="156"/>
    </location>
    <ligand>
        <name>substrate</name>
    </ligand>
</feature>
<keyword evidence="11 13" id="KW-0472">Membrane</keyword>
<dbReference type="NCBIfam" id="NF003652">
    <property type="entry name" value="PRK05286.2-5"/>
    <property type="match status" value="1"/>
</dbReference>
<dbReference type="InterPro" id="IPR001295">
    <property type="entry name" value="Dihydroorotate_DH_CS"/>
</dbReference>
<dbReference type="GO" id="GO:0044205">
    <property type="term" value="P:'de novo' UMP biosynthetic process"/>
    <property type="evidence" value="ECO:0007669"/>
    <property type="project" value="UniProtKB-UniRule"/>
</dbReference>
<dbReference type="FunFam" id="3.20.20.70:FF:000123">
    <property type="entry name" value="Dihydroorotate dehydrogenase (quinone)"/>
    <property type="match status" value="1"/>
</dbReference>
<dbReference type="Gene3D" id="3.20.20.70">
    <property type="entry name" value="Aldolase class I"/>
    <property type="match status" value="1"/>
</dbReference>
<dbReference type="Pfam" id="PF01180">
    <property type="entry name" value="DHO_dh"/>
    <property type="match status" value="1"/>
</dbReference>
<dbReference type="UniPathway" id="UPA00070">
    <property type="reaction ID" value="UER00946"/>
</dbReference>
<dbReference type="NCBIfam" id="NF003645">
    <property type="entry name" value="PRK05286.1-2"/>
    <property type="match status" value="1"/>
</dbReference>
<dbReference type="PANTHER" id="PTHR48109:SF4">
    <property type="entry name" value="DIHYDROOROTATE DEHYDROGENASE (QUINONE), MITOCHONDRIAL"/>
    <property type="match status" value="1"/>
</dbReference>
<evidence type="ECO:0000256" key="13">
    <source>
        <dbReference type="HAMAP-Rule" id="MF_00225"/>
    </source>
</evidence>
<evidence type="ECO:0000256" key="11">
    <source>
        <dbReference type="ARBA" id="ARBA00023136"/>
    </source>
</evidence>
<feature type="binding site" evidence="13">
    <location>
        <position position="343"/>
    </location>
    <ligand>
        <name>FMN</name>
        <dbReference type="ChEBI" id="CHEBI:58210"/>
    </ligand>
</feature>
<dbReference type="InterPro" id="IPR005720">
    <property type="entry name" value="Dihydroorotate_DH_cat"/>
</dbReference>
<dbReference type="PROSITE" id="PS00912">
    <property type="entry name" value="DHODEHASE_2"/>
    <property type="match status" value="1"/>
</dbReference>
<feature type="binding site" evidence="13">
    <location>
        <position position="314"/>
    </location>
    <ligand>
        <name>FMN</name>
        <dbReference type="ChEBI" id="CHEBI:58210"/>
    </ligand>
</feature>
<reference evidence="15 16" key="1">
    <citation type="submission" date="2016-10" db="EMBL/GenBank/DDBJ databases">
        <authorList>
            <person name="de Groot N.N."/>
        </authorList>
    </citation>
    <scope>NUCLEOTIDE SEQUENCE [LARGE SCALE GENOMIC DNA]</scope>
    <source>
        <strain evidence="15 16">CGMCC 4.3519</strain>
    </source>
</reference>
<feature type="binding site" evidence="13">
    <location>
        <begin position="364"/>
        <end position="365"/>
    </location>
    <ligand>
        <name>FMN</name>
        <dbReference type="ChEBI" id="CHEBI:58210"/>
    </ligand>
</feature>
<keyword evidence="16" id="KW-1185">Reference proteome</keyword>
<evidence type="ECO:0000259" key="14">
    <source>
        <dbReference type="Pfam" id="PF01180"/>
    </source>
</evidence>
<comment type="subunit">
    <text evidence="5 13">Monomer.</text>
</comment>
<evidence type="ECO:0000256" key="2">
    <source>
        <dbReference type="ARBA" id="ARBA00004202"/>
    </source>
</evidence>
<gene>
    <name evidence="13" type="primary">pyrD</name>
    <name evidence="15" type="ORF">SAMN05216481_102532</name>
</gene>
<feature type="active site" description="Nucleophile" evidence="13">
    <location>
        <position position="218"/>
    </location>
</feature>
<keyword evidence="10 13" id="KW-0560">Oxidoreductase</keyword>
<keyword evidence="6 13" id="KW-1003">Cell membrane</keyword>
<evidence type="ECO:0000256" key="10">
    <source>
        <dbReference type="ARBA" id="ARBA00023002"/>
    </source>
</evidence>
<name>A0A1H9BQK1_9ACTN</name>
<feature type="binding site" evidence="13">
    <location>
        <position position="220"/>
    </location>
    <ligand>
        <name>substrate</name>
    </ligand>
</feature>
<evidence type="ECO:0000256" key="6">
    <source>
        <dbReference type="ARBA" id="ARBA00022475"/>
    </source>
</evidence>
<comment type="catalytic activity">
    <reaction evidence="12 13">
        <text>(S)-dihydroorotate + a quinone = orotate + a quinol</text>
        <dbReference type="Rhea" id="RHEA:30187"/>
        <dbReference type="ChEBI" id="CHEBI:24646"/>
        <dbReference type="ChEBI" id="CHEBI:30839"/>
        <dbReference type="ChEBI" id="CHEBI:30864"/>
        <dbReference type="ChEBI" id="CHEBI:132124"/>
        <dbReference type="EC" id="1.3.5.2"/>
    </reaction>
</comment>
<feature type="binding site" evidence="13">
    <location>
        <position position="107"/>
    </location>
    <ligand>
        <name>substrate</name>
    </ligand>
</feature>
<dbReference type="InterPro" id="IPR050074">
    <property type="entry name" value="DHO_dehydrogenase"/>
</dbReference>
<evidence type="ECO:0000256" key="4">
    <source>
        <dbReference type="ARBA" id="ARBA00005359"/>
    </source>
</evidence>
<evidence type="ECO:0000256" key="5">
    <source>
        <dbReference type="ARBA" id="ARBA00011245"/>
    </source>
</evidence>
<feature type="binding site" evidence="13">
    <location>
        <position position="286"/>
    </location>
    <ligand>
        <name>FMN</name>
        <dbReference type="ChEBI" id="CHEBI:58210"/>
    </ligand>
</feature>
<comment type="subcellular location">
    <subcellularLocation>
        <location evidence="2 13">Cell membrane</location>
        <topology evidence="2 13">Peripheral membrane protein</topology>
    </subcellularLocation>
</comment>
<protein>
    <recommendedName>
        <fullName evidence="13">Dihydroorotate dehydrogenase (quinone)</fullName>
        <ecNumber evidence="13">1.3.5.2</ecNumber>
    </recommendedName>
    <alternativeName>
        <fullName evidence="13">DHOdehase</fullName>
        <shortName evidence="13">DHOD</shortName>
        <shortName evidence="13">DHODase</shortName>
    </alternativeName>
    <alternativeName>
        <fullName evidence="13">Dihydroorotate oxidase</fullName>
    </alternativeName>
</protein>
<keyword evidence="8 13" id="KW-0288">FMN</keyword>
<dbReference type="GO" id="GO:0106430">
    <property type="term" value="F:dihydroorotate dehydrogenase (quinone) activity"/>
    <property type="evidence" value="ECO:0007669"/>
    <property type="project" value="UniProtKB-EC"/>
</dbReference>
<feature type="binding site" evidence="13">
    <location>
        <position position="215"/>
    </location>
    <ligand>
        <name>FMN</name>
        <dbReference type="ChEBI" id="CHEBI:58210"/>
    </ligand>
</feature>
<evidence type="ECO:0000313" key="15">
    <source>
        <dbReference type="EMBL" id="SEP91226.1"/>
    </source>
</evidence>
<dbReference type="SUPFAM" id="SSF51395">
    <property type="entry name" value="FMN-linked oxidoreductases"/>
    <property type="match status" value="1"/>
</dbReference>
<organism evidence="15 16">
    <name type="scientific">Streptomyces radiopugnans</name>
    <dbReference type="NCBI Taxonomy" id="403935"/>
    <lineage>
        <taxon>Bacteria</taxon>
        <taxon>Bacillati</taxon>
        <taxon>Actinomycetota</taxon>
        <taxon>Actinomycetes</taxon>
        <taxon>Kitasatosporales</taxon>
        <taxon>Streptomycetaceae</taxon>
        <taxon>Streptomyces</taxon>
    </lineage>
</organism>
<dbReference type="Proteomes" id="UP000199055">
    <property type="component" value="Unassembled WGS sequence"/>
</dbReference>
<comment type="similarity">
    <text evidence="4 13">Belongs to the dihydroorotate dehydrogenase family. Type 2 subfamily.</text>
</comment>
<evidence type="ECO:0000256" key="12">
    <source>
        <dbReference type="ARBA" id="ARBA00048639"/>
    </source>
</evidence>